<dbReference type="EMBL" id="JNOC01000103">
    <property type="protein sequence ID" value="KPH54735.1"/>
    <property type="molecule type" value="Genomic_DNA"/>
</dbReference>
<feature type="transmembrane region" description="Helical" evidence="1">
    <location>
        <begin position="86"/>
        <end position="105"/>
    </location>
</feature>
<keyword evidence="1" id="KW-1133">Transmembrane helix</keyword>
<keyword evidence="1" id="KW-0812">Transmembrane</keyword>
<reference evidence="2 3" key="1">
    <citation type="submission" date="2014-06" db="EMBL/GenBank/DDBJ databases">
        <title>Helicobacter pullorum isolates in fresh chicken meat - phenotypic and genotypic features.</title>
        <authorList>
            <person name="Borges V."/>
            <person name="Santos A."/>
            <person name="Correia C.B."/>
            <person name="Saraiva M."/>
            <person name="Menard A."/>
            <person name="Vieira L."/>
            <person name="Sampaio D.A."/>
            <person name="Gomes J.P."/>
            <person name="Oleastro M."/>
        </authorList>
    </citation>
    <scope>NUCLEOTIDE SEQUENCE [LARGE SCALE GENOMIC DNA]</scope>
    <source>
        <strain evidence="2 3">229334/12</strain>
    </source>
</reference>
<evidence type="ECO:0000313" key="2">
    <source>
        <dbReference type="EMBL" id="KPH54735.1"/>
    </source>
</evidence>
<dbReference type="Proteomes" id="UP000037997">
    <property type="component" value="Unassembled WGS sequence"/>
</dbReference>
<sequence length="124" mass="14038">MIKKIFSDKLFVALFILYSVAFLVVAIAGASGAFNEYDTMREYRATGALGFVMITYMFSIVGLGIMGFFWKAFLEKFAEHYKIYSNLARICIVLMLIFVFISIFIPGRTAEPTEIINFIKSLIG</sequence>
<accession>A0A0N1MPY1</accession>
<protein>
    <submittedName>
        <fullName evidence="2">Uncharacterized protein</fullName>
    </submittedName>
</protein>
<name>A0A0N1MPY1_9HELI</name>
<dbReference type="RefSeq" id="WP_054198700.1">
    <property type="nucleotide sequence ID" value="NZ_JNOC01000103.1"/>
</dbReference>
<evidence type="ECO:0000313" key="3">
    <source>
        <dbReference type="Proteomes" id="UP000037997"/>
    </source>
</evidence>
<keyword evidence="1" id="KW-0472">Membrane</keyword>
<gene>
    <name evidence="2" type="ORF">HPU229334_00295</name>
</gene>
<dbReference type="AlphaFoldDB" id="A0A0N1MPY1"/>
<feature type="transmembrane region" description="Helical" evidence="1">
    <location>
        <begin position="48"/>
        <end position="74"/>
    </location>
</feature>
<evidence type="ECO:0000256" key="1">
    <source>
        <dbReference type="SAM" id="Phobius"/>
    </source>
</evidence>
<organism evidence="2 3">
    <name type="scientific">Helicobacter pullorum</name>
    <dbReference type="NCBI Taxonomy" id="35818"/>
    <lineage>
        <taxon>Bacteria</taxon>
        <taxon>Pseudomonadati</taxon>
        <taxon>Campylobacterota</taxon>
        <taxon>Epsilonproteobacteria</taxon>
        <taxon>Campylobacterales</taxon>
        <taxon>Helicobacteraceae</taxon>
        <taxon>Helicobacter</taxon>
    </lineage>
</organism>
<dbReference type="PATRIC" id="fig|35818.11.peg.57"/>
<comment type="caution">
    <text evidence="2">The sequence shown here is derived from an EMBL/GenBank/DDBJ whole genome shotgun (WGS) entry which is preliminary data.</text>
</comment>
<proteinExistence type="predicted"/>